<dbReference type="InterPro" id="IPR003200">
    <property type="entry name" value="Nict_dMeBzImd_PRibTrfase"/>
</dbReference>
<dbReference type="InterPro" id="IPR023195">
    <property type="entry name" value="Nict_dMeBzImd_PRibTrfase_N"/>
</dbReference>
<dbReference type="CDD" id="cd02439">
    <property type="entry name" value="DMB-PRT_CobT"/>
    <property type="match status" value="1"/>
</dbReference>
<evidence type="ECO:0000256" key="1">
    <source>
        <dbReference type="ARBA" id="ARBA00002197"/>
    </source>
</evidence>
<dbReference type="InterPro" id="IPR036087">
    <property type="entry name" value="Nict_dMeBzImd_PRibTrfase_sf"/>
</dbReference>
<evidence type="ECO:0000256" key="11">
    <source>
        <dbReference type="HAMAP-Rule" id="MF_00230"/>
    </source>
</evidence>
<feature type="active site" description="Proton acceptor" evidence="11">
    <location>
        <position position="333"/>
    </location>
</feature>
<keyword evidence="7 11" id="KW-0328">Glycosyltransferase</keyword>
<protein>
    <recommendedName>
        <fullName evidence="5 11">Nicotinate-nucleotide--dimethylbenzimidazole phosphoribosyltransferase</fullName>
        <shortName evidence="11">NN:DBI PRT</shortName>
        <ecNumber evidence="4 11">2.4.2.21</ecNumber>
    </recommendedName>
    <alternativeName>
        <fullName evidence="9 11">N(1)-alpha-phosphoribosyltransferase</fullName>
    </alternativeName>
</protein>
<dbReference type="FunFam" id="3.40.50.10210:FF:000001">
    <property type="entry name" value="Nicotinate-nucleotide--dimethylbenzimidazole phosphoribosyltransferase"/>
    <property type="match status" value="1"/>
</dbReference>
<evidence type="ECO:0000256" key="8">
    <source>
        <dbReference type="ARBA" id="ARBA00022679"/>
    </source>
</evidence>
<keyword evidence="8 11" id="KW-0808">Transferase</keyword>
<sequence length="378" mass="40582">MSEIFLLWGYKVIFENKDSLKKFINDIKPANKKACKLAKERLDSLAKPLGSLGKLEEISIKLAGITGNVKNSINKKCIIIMCSDNGVVEEGVASAPQYVTLAQTINFTKGLTGVAVLAKESNSDLIVVDIGINSDKEIPKVYNRKIRKGTSNIAKGPAMSYEECVNAINIGIEMVGKVKGKKYDIIGVGEMGIGNTTTSSAVLIALTNCVLEKAVGKGGGVTKEAFEKKKVVIKTALEINNIDIKDPIDIISKVGGFDIAAMVGVFIGAAYYQIPVVVDGFISAVAALAAVKINPLVRDYLITSHCSKEIGYNIALDELKLDSMVNLDMRLGEGSGCPIAFSIVQYACAMMNNMATFAEAEIDNGYLDTVRSEDDYIV</sequence>
<accession>A0A7X0SFL2</accession>
<evidence type="ECO:0000256" key="9">
    <source>
        <dbReference type="ARBA" id="ARBA00030686"/>
    </source>
</evidence>
<proteinExistence type="inferred from homology"/>
<dbReference type="PANTHER" id="PTHR43463">
    <property type="entry name" value="NICOTINATE-NUCLEOTIDE--DIMETHYLBENZIMIDAZOLE PHOSPHORIBOSYLTRANSFERASE"/>
    <property type="match status" value="1"/>
</dbReference>
<comment type="caution">
    <text evidence="12">The sequence shown here is derived from an EMBL/GenBank/DDBJ whole genome shotgun (WGS) entry which is preliminary data.</text>
</comment>
<comment type="catalytic activity">
    <reaction evidence="10 11">
        <text>5,6-dimethylbenzimidazole + nicotinate beta-D-ribonucleotide = alpha-ribazole 5'-phosphate + nicotinate + H(+)</text>
        <dbReference type="Rhea" id="RHEA:11196"/>
        <dbReference type="ChEBI" id="CHEBI:15378"/>
        <dbReference type="ChEBI" id="CHEBI:15890"/>
        <dbReference type="ChEBI" id="CHEBI:32544"/>
        <dbReference type="ChEBI" id="CHEBI:57502"/>
        <dbReference type="ChEBI" id="CHEBI:57918"/>
        <dbReference type="EC" id="2.4.2.21"/>
    </reaction>
</comment>
<dbReference type="HAMAP" id="MF_00230">
    <property type="entry name" value="CobT"/>
    <property type="match status" value="1"/>
</dbReference>
<dbReference type="Proteomes" id="UP000585258">
    <property type="component" value="Unassembled WGS sequence"/>
</dbReference>
<evidence type="ECO:0000256" key="7">
    <source>
        <dbReference type="ARBA" id="ARBA00022676"/>
    </source>
</evidence>
<dbReference type="EC" id="2.4.2.21" evidence="4 11"/>
<gene>
    <name evidence="11 12" type="primary">cobT</name>
    <name evidence="12" type="ORF">H7E68_18705</name>
</gene>
<evidence type="ECO:0000256" key="6">
    <source>
        <dbReference type="ARBA" id="ARBA00022573"/>
    </source>
</evidence>
<evidence type="ECO:0000313" key="13">
    <source>
        <dbReference type="Proteomes" id="UP000585258"/>
    </source>
</evidence>
<dbReference type="NCBIfam" id="TIGR03160">
    <property type="entry name" value="cobT_DBIPRT"/>
    <property type="match status" value="1"/>
</dbReference>
<dbReference type="GO" id="GO:0009236">
    <property type="term" value="P:cobalamin biosynthetic process"/>
    <property type="evidence" value="ECO:0007669"/>
    <property type="project" value="UniProtKB-UniRule"/>
</dbReference>
<comment type="similarity">
    <text evidence="3 11">Belongs to the CobT family.</text>
</comment>
<reference evidence="12 13" key="1">
    <citation type="submission" date="2020-08" db="EMBL/GenBank/DDBJ databases">
        <title>Clostridia isolated from Swiss meat.</title>
        <authorList>
            <person name="Wambui J."/>
            <person name="Stevens M.J.A."/>
            <person name="Stephan R."/>
        </authorList>
    </citation>
    <scope>NUCLEOTIDE SEQUENCE [LARGE SCALE GENOMIC DNA]</scope>
    <source>
        <strain evidence="12 13">CM001</strain>
    </source>
</reference>
<dbReference type="SUPFAM" id="SSF52733">
    <property type="entry name" value="Nicotinate mononucleotide:5,6-dimethylbenzimidazole phosphoribosyltransferase (CobT)"/>
    <property type="match status" value="1"/>
</dbReference>
<evidence type="ECO:0000313" key="12">
    <source>
        <dbReference type="EMBL" id="MBB6716720.1"/>
    </source>
</evidence>
<dbReference type="NCBIfam" id="NF000996">
    <property type="entry name" value="PRK00105.1"/>
    <property type="match status" value="1"/>
</dbReference>
<evidence type="ECO:0000256" key="5">
    <source>
        <dbReference type="ARBA" id="ARBA00015486"/>
    </source>
</evidence>
<dbReference type="AlphaFoldDB" id="A0A7X0SFL2"/>
<evidence type="ECO:0000256" key="10">
    <source>
        <dbReference type="ARBA" id="ARBA00047340"/>
    </source>
</evidence>
<comment type="function">
    <text evidence="1 11">Catalyzes the synthesis of alpha-ribazole-5'-phosphate from nicotinate mononucleotide (NAMN) and 5,6-dimethylbenzimidazole (DMB).</text>
</comment>
<organism evidence="12 13">
    <name type="scientific">Clostridium gasigenes</name>
    <dbReference type="NCBI Taxonomy" id="94869"/>
    <lineage>
        <taxon>Bacteria</taxon>
        <taxon>Bacillati</taxon>
        <taxon>Bacillota</taxon>
        <taxon>Clostridia</taxon>
        <taxon>Eubacteriales</taxon>
        <taxon>Clostridiaceae</taxon>
        <taxon>Clostridium</taxon>
    </lineage>
</organism>
<evidence type="ECO:0000256" key="4">
    <source>
        <dbReference type="ARBA" id="ARBA00011991"/>
    </source>
</evidence>
<name>A0A7X0SFL2_9CLOT</name>
<evidence type="ECO:0000256" key="2">
    <source>
        <dbReference type="ARBA" id="ARBA00005049"/>
    </source>
</evidence>
<dbReference type="GO" id="GO:0008939">
    <property type="term" value="F:nicotinate-nucleotide-dimethylbenzimidazole phosphoribosyltransferase activity"/>
    <property type="evidence" value="ECO:0007669"/>
    <property type="project" value="UniProtKB-UniRule"/>
</dbReference>
<dbReference type="UniPathway" id="UPA00061">
    <property type="reaction ID" value="UER00516"/>
</dbReference>
<dbReference type="InterPro" id="IPR017846">
    <property type="entry name" value="Nict_dMeBzImd_PRibTrfase_bact"/>
</dbReference>
<dbReference type="EMBL" id="JACKWY010000019">
    <property type="protein sequence ID" value="MBB6716720.1"/>
    <property type="molecule type" value="Genomic_DNA"/>
</dbReference>
<keyword evidence="6 11" id="KW-0169">Cobalamin biosynthesis</keyword>
<evidence type="ECO:0000256" key="3">
    <source>
        <dbReference type="ARBA" id="ARBA00007110"/>
    </source>
</evidence>
<dbReference type="Pfam" id="PF02277">
    <property type="entry name" value="DBI_PRT"/>
    <property type="match status" value="1"/>
</dbReference>
<dbReference type="PANTHER" id="PTHR43463:SF1">
    <property type="entry name" value="NICOTINATE-NUCLEOTIDE--DIMETHYLBENZIMIDAZOLE PHOSPHORIBOSYLTRANSFERASE"/>
    <property type="match status" value="1"/>
</dbReference>
<dbReference type="Gene3D" id="3.40.50.10210">
    <property type="match status" value="1"/>
</dbReference>
<comment type="pathway">
    <text evidence="2 11">Nucleoside biosynthesis; alpha-ribazole biosynthesis; alpha-ribazole from 5,6-dimethylbenzimidazole: step 1/2.</text>
</comment>
<dbReference type="Gene3D" id="1.10.1610.10">
    <property type="match status" value="1"/>
</dbReference>